<comment type="cofactor">
    <cofactor evidence="1">
        <name>FMN</name>
        <dbReference type="ChEBI" id="CHEBI:58210"/>
    </cofactor>
</comment>
<dbReference type="Proteomes" id="UP000054560">
    <property type="component" value="Unassembled WGS sequence"/>
</dbReference>
<proteinExistence type="inferred from homology"/>
<dbReference type="Pfam" id="PF00724">
    <property type="entry name" value="Oxidored_FMN"/>
    <property type="match status" value="1"/>
</dbReference>
<keyword evidence="3" id="KW-0560">Oxidoreductase</keyword>
<dbReference type="OrthoDB" id="1663137at2759"/>
<dbReference type="PANTHER" id="PTHR22893:SF91">
    <property type="entry name" value="NADPH DEHYDROGENASE 2-RELATED"/>
    <property type="match status" value="1"/>
</dbReference>
<evidence type="ECO:0000256" key="2">
    <source>
        <dbReference type="ARBA" id="ARBA00005979"/>
    </source>
</evidence>
<evidence type="ECO:0000256" key="1">
    <source>
        <dbReference type="ARBA" id="ARBA00001917"/>
    </source>
</evidence>
<dbReference type="GO" id="GO:0005829">
    <property type="term" value="C:cytosol"/>
    <property type="evidence" value="ECO:0007669"/>
    <property type="project" value="UniProtKB-ARBA"/>
</dbReference>
<accession>A0A0L0GDS2</accession>
<evidence type="ECO:0000313" key="6">
    <source>
        <dbReference type="Proteomes" id="UP000054560"/>
    </source>
</evidence>
<protein>
    <recommendedName>
        <fullName evidence="4">NADH:flavin oxidoreductase/NADH oxidase N-terminal domain-containing protein</fullName>
    </recommendedName>
</protein>
<organism evidence="5 6">
    <name type="scientific">Sphaeroforma arctica JP610</name>
    <dbReference type="NCBI Taxonomy" id="667725"/>
    <lineage>
        <taxon>Eukaryota</taxon>
        <taxon>Ichthyosporea</taxon>
        <taxon>Ichthyophonida</taxon>
        <taxon>Sphaeroforma</taxon>
    </lineage>
</organism>
<dbReference type="InterPro" id="IPR001155">
    <property type="entry name" value="OxRdtase_FMN_N"/>
</dbReference>
<gene>
    <name evidence="5" type="ORF">SARC_01419</name>
</gene>
<dbReference type="PANTHER" id="PTHR22893">
    <property type="entry name" value="NADH OXIDOREDUCTASE-RELATED"/>
    <property type="match status" value="1"/>
</dbReference>
<evidence type="ECO:0000259" key="4">
    <source>
        <dbReference type="Pfam" id="PF00724"/>
    </source>
</evidence>
<dbReference type="CDD" id="cd02933">
    <property type="entry name" value="OYE_like_FMN"/>
    <property type="match status" value="1"/>
</dbReference>
<dbReference type="SUPFAM" id="SSF51395">
    <property type="entry name" value="FMN-linked oxidoreductases"/>
    <property type="match status" value="1"/>
</dbReference>
<dbReference type="GO" id="GO:0016628">
    <property type="term" value="F:oxidoreductase activity, acting on the CH-CH group of donors, NAD or NADP as acceptor"/>
    <property type="evidence" value="ECO:0007669"/>
    <property type="project" value="UniProtKB-ARBA"/>
</dbReference>
<sequence>MTKQLLSKIDLGGLGSLQNRIVMAALTRARANNPEHEANDLMAEYYAQRSGCGIILTEGTHISPGAIGWVDAAGIWTEGQVESWRKVLSKTREAGDAKVVMQLWHQGRQSHPEVVEGSMGVIAPSAIRVEGQMHLRNEKADYGMPRALTLEEIPKIVEEYRHAAAMAKKAGFDGVQIHSANGYLIDTFLQSCSNHREDSYGGSVENRIRFMDEVIKAVLQEWPADKVGIKLSPNGIFGGMGSEDNLETFDAAIKKIAEHKLVFIELIDGLNFGFHKKTEPYTLERAQTQVKSVQGNDPVTHLIGNCGYTQESGEMAIADGNASLISYGRLYMTNPDLPMRFKNNAELVTEQNPKTWMTHGQGANGYTDYEALFAHDGTDLRKKKSITDETA</sequence>
<dbReference type="GeneID" id="25901923"/>
<dbReference type="InterPro" id="IPR045247">
    <property type="entry name" value="Oye-like"/>
</dbReference>
<dbReference type="eggNOG" id="KOG0134">
    <property type="taxonomic scope" value="Eukaryota"/>
</dbReference>
<evidence type="ECO:0000313" key="5">
    <source>
        <dbReference type="EMBL" id="KNC86413.1"/>
    </source>
</evidence>
<feature type="domain" description="NADH:flavin oxidoreductase/NADH oxidase N-terminal" evidence="4">
    <location>
        <begin position="9"/>
        <end position="345"/>
    </location>
</feature>
<name>A0A0L0GDS2_9EUKA</name>
<dbReference type="AlphaFoldDB" id="A0A0L0GDS2"/>
<reference evidence="5 6" key="1">
    <citation type="submission" date="2011-02" db="EMBL/GenBank/DDBJ databases">
        <title>The Genome Sequence of Sphaeroforma arctica JP610.</title>
        <authorList>
            <consortium name="The Broad Institute Genome Sequencing Platform"/>
            <person name="Russ C."/>
            <person name="Cuomo C."/>
            <person name="Young S.K."/>
            <person name="Zeng Q."/>
            <person name="Gargeya S."/>
            <person name="Alvarado L."/>
            <person name="Berlin A."/>
            <person name="Chapman S.B."/>
            <person name="Chen Z."/>
            <person name="Freedman E."/>
            <person name="Gellesch M."/>
            <person name="Goldberg J."/>
            <person name="Griggs A."/>
            <person name="Gujja S."/>
            <person name="Heilman E."/>
            <person name="Heiman D."/>
            <person name="Howarth C."/>
            <person name="Mehta T."/>
            <person name="Neiman D."/>
            <person name="Pearson M."/>
            <person name="Roberts A."/>
            <person name="Saif S."/>
            <person name="Shea T."/>
            <person name="Shenoy N."/>
            <person name="Sisk P."/>
            <person name="Stolte C."/>
            <person name="Sykes S."/>
            <person name="White J."/>
            <person name="Yandava C."/>
            <person name="Burger G."/>
            <person name="Gray M.W."/>
            <person name="Holland P.W.H."/>
            <person name="King N."/>
            <person name="Lang F.B.F."/>
            <person name="Roger A.J."/>
            <person name="Ruiz-Trillo I."/>
            <person name="Haas B."/>
            <person name="Nusbaum C."/>
            <person name="Birren B."/>
        </authorList>
    </citation>
    <scope>NUCLEOTIDE SEQUENCE [LARGE SCALE GENOMIC DNA]</scope>
    <source>
        <strain evidence="5 6">JP610</strain>
    </source>
</reference>
<dbReference type="InterPro" id="IPR013785">
    <property type="entry name" value="Aldolase_TIM"/>
</dbReference>
<keyword evidence="6" id="KW-1185">Reference proteome</keyword>
<dbReference type="EMBL" id="KQ241652">
    <property type="protein sequence ID" value="KNC86413.1"/>
    <property type="molecule type" value="Genomic_DNA"/>
</dbReference>
<dbReference type="RefSeq" id="XP_014160315.1">
    <property type="nucleotide sequence ID" value="XM_014304840.1"/>
</dbReference>
<dbReference type="GO" id="GO:0010181">
    <property type="term" value="F:FMN binding"/>
    <property type="evidence" value="ECO:0007669"/>
    <property type="project" value="InterPro"/>
</dbReference>
<dbReference type="Gene3D" id="3.20.20.70">
    <property type="entry name" value="Aldolase class I"/>
    <property type="match status" value="1"/>
</dbReference>
<dbReference type="STRING" id="667725.A0A0L0GDS2"/>
<dbReference type="FunFam" id="3.20.20.70:FF:000059">
    <property type="entry name" value="N-ethylmaleimide reductase, FMN-linked"/>
    <property type="match status" value="1"/>
</dbReference>
<evidence type="ECO:0000256" key="3">
    <source>
        <dbReference type="ARBA" id="ARBA00023002"/>
    </source>
</evidence>
<comment type="similarity">
    <text evidence="2">Belongs to the NADH:flavin oxidoreductase/NADH oxidase family.</text>
</comment>